<dbReference type="Pfam" id="PF06439">
    <property type="entry name" value="3keto-disac_hyd"/>
    <property type="match status" value="1"/>
</dbReference>
<name>X1NEI0_9ZZZZ</name>
<sequence length="164" mass="19103">NFVLEWEWRLFDKGGNSGVKYFVKERPDREGKYAHGLEYQMLDDDGHAWMQEGKMKPNDYHTAGALYEFFLPSTEKQLNGPGQFNTSKLVVDGDHVEHWLNGLKVLEYERGGEEFLAMKEKSKFGDRPEYGLQKEGHILLQDHSSRVGFRNIRIKILRPNSIKD</sequence>
<feature type="domain" description="3-keto-alpha-glucoside-1,2-lyase/3-keto-2-hydroxy-glucal hydratase" evidence="1">
    <location>
        <begin position="1"/>
        <end position="155"/>
    </location>
</feature>
<dbReference type="InterPro" id="IPR010496">
    <property type="entry name" value="AL/BT2_dom"/>
</dbReference>
<dbReference type="GO" id="GO:0016787">
    <property type="term" value="F:hydrolase activity"/>
    <property type="evidence" value="ECO:0007669"/>
    <property type="project" value="InterPro"/>
</dbReference>
<reference evidence="2" key="1">
    <citation type="journal article" date="2014" name="Front. Microbiol.">
        <title>High frequency of phylogenetically diverse reductive dehalogenase-homologous genes in deep subseafloor sedimentary metagenomes.</title>
        <authorList>
            <person name="Kawai M."/>
            <person name="Futagami T."/>
            <person name="Toyoda A."/>
            <person name="Takaki Y."/>
            <person name="Nishi S."/>
            <person name="Hori S."/>
            <person name="Arai W."/>
            <person name="Tsubouchi T."/>
            <person name="Morono Y."/>
            <person name="Uchiyama I."/>
            <person name="Ito T."/>
            <person name="Fujiyama A."/>
            <person name="Inagaki F."/>
            <person name="Takami H."/>
        </authorList>
    </citation>
    <scope>NUCLEOTIDE SEQUENCE</scope>
    <source>
        <strain evidence="2">Expedition CK06-06</strain>
    </source>
</reference>
<feature type="non-terminal residue" evidence="2">
    <location>
        <position position="1"/>
    </location>
</feature>
<accession>X1NEI0</accession>
<proteinExistence type="predicted"/>
<protein>
    <recommendedName>
        <fullName evidence="1">3-keto-alpha-glucoside-1,2-lyase/3-keto-2-hydroxy-glucal hydratase domain-containing protein</fullName>
    </recommendedName>
</protein>
<dbReference type="EMBL" id="BARV01004290">
    <property type="protein sequence ID" value="GAI17069.1"/>
    <property type="molecule type" value="Genomic_DNA"/>
</dbReference>
<organism evidence="2">
    <name type="scientific">marine sediment metagenome</name>
    <dbReference type="NCBI Taxonomy" id="412755"/>
    <lineage>
        <taxon>unclassified sequences</taxon>
        <taxon>metagenomes</taxon>
        <taxon>ecological metagenomes</taxon>
    </lineage>
</organism>
<dbReference type="Gene3D" id="2.60.120.560">
    <property type="entry name" value="Exo-inulinase, domain 1"/>
    <property type="match status" value="1"/>
</dbReference>
<gene>
    <name evidence="2" type="ORF">S06H3_09634</name>
</gene>
<dbReference type="AlphaFoldDB" id="X1NEI0"/>
<comment type="caution">
    <text evidence="2">The sequence shown here is derived from an EMBL/GenBank/DDBJ whole genome shotgun (WGS) entry which is preliminary data.</text>
</comment>
<evidence type="ECO:0000259" key="1">
    <source>
        <dbReference type="Pfam" id="PF06439"/>
    </source>
</evidence>
<evidence type="ECO:0000313" key="2">
    <source>
        <dbReference type="EMBL" id="GAI17069.1"/>
    </source>
</evidence>